<dbReference type="EMBL" id="CAUYUJ010001189">
    <property type="protein sequence ID" value="CAK0794677.1"/>
    <property type="molecule type" value="Genomic_DNA"/>
</dbReference>
<keyword evidence="1" id="KW-0472">Membrane</keyword>
<keyword evidence="1" id="KW-1133">Transmembrane helix</keyword>
<name>A0ABN9PNL3_9DINO</name>
<keyword evidence="1" id="KW-0812">Transmembrane</keyword>
<accession>A0ABN9PNL3</accession>
<feature type="non-terminal residue" evidence="2">
    <location>
        <position position="1"/>
    </location>
</feature>
<organism evidence="2 3">
    <name type="scientific">Prorocentrum cordatum</name>
    <dbReference type="NCBI Taxonomy" id="2364126"/>
    <lineage>
        <taxon>Eukaryota</taxon>
        <taxon>Sar</taxon>
        <taxon>Alveolata</taxon>
        <taxon>Dinophyceae</taxon>
        <taxon>Prorocentrales</taxon>
        <taxon>Prorocentraceae</taxon>
        <taxon>Prorocentrum</taxon>
    </lineage>
</organism>
<gene>
    <name evidence="2" type="ORF">PCOR1329_LOCUS4586</name>
</gene>
<keyword evidence="3" id="KW-1185">Reference proteome</keyword>
<feature type="transmembrane region" description="Helical" evidence="1">
    <location>
        <begin position="85"/>
        <end position="105"/>
    </location>
</feature>
<feature type="transmembrane region" description="Helical" evidence="1">
    <location>
        <begin position="117"/>
        <end position="139"/>
    </location>
</feature>
<reference evidence="2" key="1">
    <citation type="submission" date="2023-10" db="EMBL/GenBank/DDBJ databases">
        <authorList>
            <person name="Chen Y."/>
            <person name="Shah S."/>
            <person name="Dougan E. K."/>
            <person name="Thang M."/>
            <person name="Chan C."/>
        </authorList>
    </citation>
    <scope>NUCLEOTIDE SEQUENCE [LARGE SCALE GENOMIC DNA]</scope>
</reference>
<feature type="transmembrane region" description="Helical" evidence="1">
    <location>
        <begin position="151"/>
        <end position="169"/>
    </location>
</feature>
<evidence type="ECO:0000313" key="3">
    <source>
        <dbReference type="Proteomes" id="UP001189429"/>
    </source>
</evidence>
<comment type="caution">
    <text evidence="2">The sequence shown here is derived from an EMBL/GenBank/DDBJ whole genome shotgun (WGS) entry which is preliminary data.</text>
</comment>
<protein>
    <submittedName>
        <fullName evidence="2">Uncharacterized protein</fullName>
    </submittedName>
</protein>
<evidence type="ECO:0000256" key="1">
    <source>
        <dbReference type="SAM" id="Phobius"/>
    </source>
</evidence>
<sequence length="468" mass="51309">VLASLQSAAATTAFHDTVNFLSRRPTLVRARTVTTDFGGYSAAAPGGGRPILCLILITAALTNPETPIAAAATVLKLADSSTMNALFAALVAFIAVSATVIANGFDESANDVENPHGLIKMVNVTLGVLALAVTNLAQVRAAELVTRLPSWILYLMPSASSLLAMLKWYRFFLMLKSATLLMLTTLPSLQLLWQVVRPPIHCRRRARGEMHMLMMVLSAAFAKRLRWTSMLYVLPQLLLQPVLQPMRLLLNYNPSQASSARRPLQSRHGRIGAWIFKLAKFKNSVNGRIVLLLTELPHAPQALAPWLADAKLLAELVDLVGGVAARRFTLRVLGSKPEASTRATVLVRNLRTSAGWRTFQVSLTEGAMVAMRASTDKSPNMVRGEVQSKRMSKLLEETHPTLTWRCRRARCHVLVNSAPCCQLEPQGQDEPTRIRWNNNAIAQFNIDTATTEEAFNAAFSAAEVQWSG</sequence>
<evidence type="ECO:0000313" key="2">
    <source>
        <dbReference type="EMBL" id="CAK0794677.1"/>
    </source>
</evidence>
<dbReference type="Proteomes" id="UP001189429">
    <property type="component" value="Unassembled WGS sequence"/>
</dbReference>
<proteinExistence type="predicted"/>